<keyword evidence="12" id="KW-1185">Reference proteome</keyword>
<keyword evidence="4 9" id="KW-0812">Transmembrane</keyword>
<evidence type="ECO:0000256" key="9">
    <source>
        <dbReference type="SAM" id="Phobius"/>
    </source>
</evidence>
<keyword evidence="5 9" id="KW-1133">Transmembrane helix</keyword>
<sequence length="652" mass="73282">MPCPSQTSGFNVPNYVRYAYSLLVGRPEEIRALGRPRRRWEYNIKIDLRAVGYDDRDWISLAEHRDQWRAYSERRGQASMQHLQAVASSVAQATFQASCLTLHMATTGHAGEALVMEAVLQLCPLVTFSVGTKPQEATDGTIIVTDNSTDIHTSAEPYSRILLFYMGDAPPTGIDETLAVVLVVKKGNSFQVTEAVSGKLFGEWNSGTGLISKEETPWLKDAVDAQLKRLPDVRVSLFECPPYVTYTRSKSGGVQYDGIEVRIVQEAFRNSSITFIRQDESWYNNFTASSPWQRVTDDVAEDRADVAVCSLWLTVTPPKGLQMSAPWTRQKGTFLVPKPWPLPQAIILYLPLEIWTWAILVVALLVFTLIMYSTAKLLRTGGGSRYLNLHTCLLDAVRVLVLNSPPKFPRPTALRYLITSWSFFCLLITTIYLTGYTSLLASPPFSPPINTVNDLLEQNIYWGDRDNFLLPLLHGASNPKLLEFANRFVLETAESDKEKHILQGRYAVFTKALSTTFVTDTERLSDRARHKLRLMKEPTFTFYVAIGLRQHSPYKLSLDRTITQLQDGGILSHWQNLVIQNLGYHYMSLFFQSDQQENKQTPLSFSSVQGALCVLGIGLFLSCFTCLLEVILGHKSLVNRAGKGDALKSRSI</sequence>
<gene>
    <name evidence="11" type="ORF">ANN_11989</name>
</gene>
<organism evidence="11 12">
    <name type="scientific">Periplaneta americana</name>
    <name type="common">American cockroach</name>
    <name type="synonym">Blatta americana</name>
    <dbReference type="NCBI Taxonomy" id="6978"/>
    <lineage>
        <taxon>Eukaryota</taxon>
        <taxon>Metazoa</taxon>
        <taxon>Ecdysozoa</taxon>
        <taxon>Arthropoda</taxon>
        <taxon>Hexapoda</taxon>
        <taxon>Insecta</taxon>
        <taxon>Pterygota</taxon>
        <taxon>Neoptera</taxon>
        <taxon>Polyneoptera</taxon>
        <taxon>Dictyoptera</taxon>
        <taxon>Blattodea</taxon>
        <taxon>Blattoidea</taxon>
        <taxon>Blattidae</taxon>
        <taxon>Blattinae</taxon>
        <taxon>Periplaneta</taxon>
    </lineage>
</organism>
<reference evidence="11 12" key="1">
    <citation type="journal article" date="2022" name="Allergy">
        <title>Genome assembly and annotation of Periplaneta americana reveal a comprehensive cockroach allergen profile.</title>
        <authorList>
            <person name="Wang L."/>
            <person name="Xiong Q."/>
            <person name="Saelim N."/>
            <person name="Wang L."/>
            <person name="Nong W."/>
            <person name="Wan A.T."/>
            <person name="Shi M."/>
            <person name="Liu X."/>
            <person name="Cao Q."/>
            <person name="Hui J.H.L."/>
            <person name="Sookrung N."/>
            <person name="Leung T.F."/>
            <person name="Tungtrongchitr A."/>
            <person name="Tsui S.K.W."/>
        </authorList>
    </citation>
    <scope>NUCLEOTIDE SEQUENCE [LARGE SCALE GENOMIC DNA]</scope>
    <source>
        <strain evidence="11">PWHHKU_190912</strain>
    </source>
</reference>
<feature type="transmembrane region" description="Helical" evidence="9">
    <location>
        <begin position="608"/>
        <end position="632"/>
    </location>
</feature>
<dbReference type="SUPFAM" id="SSF53850">
    <property type="entry name" value="Periplasmic binding protein-like II"/>
    <property type="match status" value="1"/>
</dbReference>
<dbReference type="InterPro" id="IPR001320">
    <property type="entry name" value="Iontro_rcpt_C"/>
</dbReference>
<dbReference type="InterPro" id="IPR052192">
    <property type="entry name" value="Insect_Ionotropic_Sensory_Rcpt"/>
</dbReference>
<comment type="subcellular location">
    <subcellularLocation>
        <location evidence="1">Cell membrane</location>
        <topology evidence="1">Multi-pass membrane protein</topology>
    </subcellularLocation>
</comment>
<evidence type="ECO:0000256" key="4">
    <source>
        <dbReference type="ARBA" id="ARBA00022692"/>
    </source>
</evidence>
<comment type="similarity">
    <text evidence="2">Belongs to the glutamate-gated ion channel (TC 1.A.10.1) family.</text>
</comment>
<dbReference type="Pfam" id="PF00060">
    <property type="entry name" value="Lig_chan"/>
    <property type="match status" value="1"/>
</dbReference>
<evidence type="ECO:0000256" key="5">
    <source>
        <dbReference type="ARBA" id="ARBA00022989"/>
    </source>
</evidence>
<dbReference type="Gene3D" id="1.10.287.70">
    <property type="match status" value="1"/>
</dbReference>
<feature type="transmembrane region" description="Helical" evidence="9">
    <location>
        <begin position="354"/>
        <end position="375"/>
    </location>
</feature>
<evidence type="ECO:0000256" key="8">
    <source>
        <dbReference type="ARBA" id="ARBA00023180"/>
    </source>
</evidence>
<evidence type="ECO:0000256" key="1">
    <source>
        <dbReference type="ARBA" id="ARBA00004651"/>
    </source>
</evidence>
<evidence type="ECO:0000256" key="6">
    <source>
        <dbReference type="ARBA" id="ARBA00023136"/>
    </source>
</evidence>
<evidence type="ECO:0000256" key="7">
    <source>
        <dbReference type="ARBA" id="ARBA00023170"/>
    </source>
</evidence>
<protein>
    <recommendedName>
        <fullName evidence="10">Ionotropic glutamate receptor C-terminal domain-containing protein</fullName>
    </recommendedName>
</protein>
<accession>A0ABQ8T6K9</accession>
<dbReference type="Proteomes" id="UP001148838">
    <property type="component" value="Unassembled WGS sequence"/>
</dbReference>
<dbReference type="PANTHER" id="PTHR42643:SF24">
    <property type="entry name" value="IONOTROPIC RECEPTOR 60A"/>
    <property type="match status" value="1"/>
</dbReference>
<evidence type="ECO:0000259" key="10">
    <source>
        <dbReference type="Pfam" id="PF00060"/>
    </source>
</evidence>
<comment type="caution">
    <text evidence="11">The sequence shown here is derived from an EMBL/GenBank/DDBJ whole genome shotgun (WGS) entry which is preliminary data.</text>
</comment>
<evidence type="ECO:0000313" key="11">
    <source>
        <dbReference type="EMBL" id="KAJ4442123.1"/>
    </source>
</evidence>
<keyword evidence="3" id="KW-1003">Cell membrane</keyword>
<keyword evidence="6 9" id="KW-0472">Membrane</keyword>
<keyword evidence="7" id="KW-0675">Receptor</keyword>
<evidence type="ECO:0000313" key="12">
    <source>
        <dbReference type="Proteomes" id="UP001148838"/>
    </source>
</evidence>
<evidence type="ECO:0000256" key="2">
    <source>
        <dbReference type="ARBA" id="ARBA00008685"/>
    </source>
</evidence>
<dbReference type="PANTHER" id="PTHR42643">
    <property type="entry name" value="IONOTROPIC RECEPTOR 20A-RELATED"/>
    <property type="match status" value="1"/>
</dbReference>
<name>A0ABQ8T6K9_PERAM</name>
<proteinExistence type="inferred from homology"/>
<evidence type="ECO:0000256" key="3">
    <source>
        <dbReference type="ARBA" id="ARBA00022475"/>
    </source>
</evidence>
<dbReference type="EMBL" id="JAJSOF020000015">
    <property type="protein sequence ID" value="KAJ4442123.1"/>
    <property type="molecule type" value="Genomic_DNA"/>
</dbReference>
<dbReference type="Gene3D" id="3.40.190.10">
    <property type="entry name" value="Periplasmic binding protein-like II"/>
    <property type="match status" value="1"/>
</dbReference>
<feature type="transmembrane region" description="Helical" evidence="9">
    <location>
        <begin position="413"/>
        <end position="433"/>
    </location>
</feature>
<keyword evidence="8" id="KW-0325">Glycoprotein</keyword>
<feature type="domain" description="Ionotropic glutamate receptor C-terminal" evidence="10">
    <location>
        <begin position="356"/>
        <end position="619"/>
    </location>
</feature>